<dbReference type="AlphaFoldDB" id="A0A428T2X5"/>
<evidence type="ECO:0000313" key="2">
    <source>
        <dbReference type="EMBL" id="RSL96393.1"/>
    </source>
</evidence>
<dbReference type="EMBL" id="NKCK01000139">
    <property type="protein sequence ID" value="RSL96393.1"/>
    <property type="molecule type" value="Genomic_DNA"/>
</dbReference>
<accession>A0A428T2X5</accession>
<protein>
    <recommendedName>
        <fullName evidence="4">Cupin 2 conserved barrel domain-containing protein</fullName>
    </recommendedName>
</protein>
<dbReference type="InterPro" id="IPR014710">
    <property type="entry name" value="RmlC-like_jellyroll"/>
</dbReference>
<keyword evidence="3" id="KW-1185">Reference proteome</keyword>
<evidence type="ECO:0000256" key="1">
    <source>
        <dbReference type="SAM" id="MobiDB-lite"/>
    </source>
</evidence>
<organism evidence="2 3">
    <name type="scientific">Fusarium oligoseptatum</name>
    <dbReference type="NCBI Taxonomy" id="2604345"/>
    <lineage>
        <taxon>Eukaryota</taxon>
        <taxon>Fungi</taxon>
        <taxon>Dikarya</taxon>
        <taxon>Ascomycota</taxon>
        <taxon>Pezizomycotina</taxon>
        <taxon>Sordariomycetes</taxon>
        <taxon>Hypocreomycetidae</taxon>
        <taxon>Hypocreales</taxon>
        <taxon>Nectriaceae</taxon>
        <taxon>Fusarium</taxon>
        <taxon>Fusarium solani species complex</taxon>
    </lineage>
</organism>
<gene>
    <name evidence="2" type="ORF">CEP52_011488</name>
</gene>
<dbReference type="Gene3D" id="2.60.120.10">
    <property type="entry name" value="Jelly Rolls"/>
    <property type="match status" value="1"/>
</dbReference>
<proteinExistence type="predicted"/>
<feature type="region of interest" description="Disordered" evidence="1">
    <location>
        <begin position="1"/>
        <end position="21"/>
    </location>
</feature>
<dbReference type="InterPro" id="IPR011051">
    <property type="entry name" value="RmlC_Cupin_sf"/>
</dbReference>
<evidence type="ECO:0000313" key="3">
    <source>
        <dbReference type="Proteomes" id="UP000287144"/>
    </source>
</evidence>
<dbReference type="Proteomes" id="UP000287144">
    <property type="component" value="Unassembled WGS sequence"/>
</dbReference>
<evidence type="ECO:0008006" key="4">
    <source>
        <dbReference type="Google" id="ProtNLM"/>
    </source>
</evidence>
<sequence length="115" mass="12913">MASATNSESGPAPRKYPQVRGPGVKQILVDDEVTRVTYFKYEDGEGGGVHTHEYPHLVVMFNDGPSRSIENGQTVMLESQRMNHVLVPAGKTHEVWNESGHTQYFLEIDFKDLPK</sequence>
<name>A0A428T2X5_9HYPO</name>
<reference evidence="2 3" key="1">
    <citation type="submission" date="2017-06" db="EMBL/GenBank/DDBJ databases">
        <title>Comparative genomic analysis of Ambrosia Fusariam Clade fungi.</title>
        <authorList>
            <person name="Stajich J.E."/>
            <person name="Carrillo J."/>
            <person name="Kijimoto T."/>
            <person name="Eskalen A."/>
            <person name="O'Donnell K."/>
            <person name="Kasson M."/>
        </authorList>
    </citation>
    <scope>NUCLEOTIDE SEQUENCE [LARGE SCALE GENOMIC DNA]</scope>
    <source>
        <strain evidence="2 3">NRRL62579</strain>
    </source>
</reference>
<dbReference type="SUPFAM" id="SSF51182">
    <property type="entry name" value="RmlC-like cupins"/>
    <property type="match status" value="1"/>
</dbReference>
<comment type="caution">
    <text evidence="2">The sequence shown here is derived from an EMBL/GenBank/DDBJ whole genome shotgun (WGS) entry which is preliminary data.</text>
</comment>